<name>A0AAD0QVN2_PSEDL</name>
<dbReference type="SUPFAM" id="SSF47413">
    <property type="entry name" value="lambda repressor-like DNA-binding domains"/>
    <property type="match status" value="1"/>
</dbReference>
<gene>
    <name evidence="2" type="ORF">DVB73_04820</name>
</gene>
<dbReference type="AlphaFoldDB" id="A0AAD0QVN2"/>
<organism evidence="2 3">
    <name type="scientific">Pseudomonas plecoglossicida</name>
    <dbReference type="NCBI Taxonomy" id="70775"/>
    <lineage>
        <taxon>Bacteria</taxon>
        <taxon>Pseudomonadati</taxon>
        <taxon>Pseudomonadota</taxon>
        <taxon>Gammaproteobacteria</taxon>
        <taxon>Pseudomonadales</taxon>
        <taxon>Pseudomonadaceae</taxon>
        <taxon>Pseudomonas</taxon>
    </lineage>
</organism>
<dbReference type="Proteomes" id="UP000256503">
    <property type="component" value="Chromosome"/>
</dbReference>
<protein>
    <submittedName>
        <fullName evidence="2">XRE family transcriptional regulator</fullName>
    </submittedName>
</protein>
<evidence type="ECO:0000259" key="1">
    <source>
        <dbReference type="PROSITE" id="PS50943"/>
    </source>
</evidence>
<proteinExistence type="predicted"/>
<dbReference type="InterPro" id="IPR010982">
    <property type="entry name" value="Lambda_DNA-bd_dom_sf"/>
</dbReference>
<reference evidence="2 3" key="1">
    <citation type="submission" date="2018-07" db="EMBL/GenBank/DDBJ databases">
        <title>Complete genome sequence of a Pseudomonas plecoglossicida strain pathogenic to the marine fish, Larimichthys crocea.</title>
        <authorList>
            <person name="Tao Z."/>
        </authorList>
    </citation>
    <scope>NUCLEOTIDE SEQUENCE [LARGE SCALE GENOMIC DNA]</scope>
    <source>
        <strain evidence="2 3">XSDHY-P</strain>
    </source>
</reference>
<feature type="domain" description="HTH cro/C1-type" evidence="1">
    <location>
        <begin position="37"/>
        <end position="89"/>
    </location>
</feature>
<dbReference type="PROSITE" id="PS50943">
    <property type="entry name" value="HTH_CROC1"/>
    <property type="match status" value="1"/>
</dbReference>
<dbReference type="SMART" id="SM00530">
    <property type="entry name" value="HTH_XRE"/>
    <property type="match status" value="1"/>
</dbReference>
<dbReference type="Gene3D" id="1.10.260.40">
    <property type="entry name" value="lambda repressor-like DNA-binding domains"/>
    <property type="match status" value="1"/>
</dbReference>
<dbReference type="InterPro" id="IPR001387">
    <property type="entry name" value="Cro/C1-type_HTH"/>
</dbReference>
<sequence>MTADVIHFPDRPRREQLDELRQLVESLPLSFHNEHCKAARTMLGWSIEALAYRSKVSPSAIARIEKGEALREVTMQALAFAFEREGLIFFPGNAPFTGANCRGATKDPRSRSDYHLLE</sequence>
<dbReference type="GO" id="GO:0003677">
    <property type="term" value="F:DNA binding"/>
    <property type="evidence" value="ECO:0007669"/>
    <property type="project" value="InterPro"/>
</dbReference>
<evidence type="ECO:0000313" key="2">
    <source>
        <dbReference type="EMBL" id="AXM95177.1"/>
    </source>
</evidence>
<dbReference type="CDD" id="cd00093">
    <property type="entry name" value="HTH_XRE"/>
    <property type="match status" value="1"/>
</dbReference>
<dbReference type="EMBL" id="CP031146">
    <property type="protein sequence ID" value="AXM95177.1"/>
    <property type="molecule type" value="Genomic_DNA"/>
</dbReference>
<evidence type="ECO:0000313" key="3">
    <source>
        <dbReference type="Proteomes" id="UP000256503"/>
    </source>
</evidence>
<dbReference type="RefSeq" id="WP_016392094.1">
    <property type="nucleotide sequence ID" value="NZ_CP031146.1"/>
</dbReference>
<accession>A0AAD0QVN2</accession>
<dbReference type="GeneID" id="49612737"/>
<dbReference type="Pfam" id="PF01381">
    <property type="entry name" value="HTH_3"/>
    <property type="match status" value="1"/>
</dbReference>